<evidence type="ECO:0000256" key="3">
    <source>
        <dbReference type="ARBA" id="ARBA00023242"/>
    </source>
</evidence>
<feature type="region of interest" description="Disordered" evidence="4">
    <location>
        <begin position="845"/>
        <end position="875"/>
    </location>
</feature>
<keyword evidence="2" id="KW-0819">tRNA processing</keyword>
<dbReference type="GO" id="GO:0008033">
    <property type="term" value="P:tRNA processing"/>
    <property type="evidence" value="ECO:0000318"/>
    <property type="project" value="GO_Central"/>
</dbReference>
<keyword evidence="3" id="KW-0539">Nucleus</keyword>
<evidence type="ECO:0000313" key="9">
    <source>
        <dbReference type="Proteomes" id="UP000007110"/>
    </source>
</evidence>
<proteinExistence type="predicted"/>
<dbReference type="InterPro" id="IPR009723">
    <property type="entry name" value="Pop1_N"/>
</dbReference>
<dbReference type="GO" id="GO:0000172">
    <property type="term" value="C:ribonuclease MRP complex"/>
    <property type="evidence" value="ECO:0000318"/>
    <property type="project" value="GO_Central"/>
</dbReference>
<feature type="region of interest" description="Disordered" evidence="4">
    <location>
        <begin position="82"/>
        <end position="116"/>
    </location>
</feature>
<dbReference type="InterPro" id="IPR027266">
    <property type="entry name" value="TrmE/GcvT-like"/>
</dbReference>
<dbReference type="GO" id="GO:0005655">
    <property type="term" value="C:nucleolar ribonuclease P complex"/>
    <property type="evidence" value="ECO:0000318"/>
    <property type="project" value="GO_Central"/>
</dbReference>
<feature type="compositionally biased region" description="Polar residues" evidence="4">
    <location>
        <begin position="845"/>
        <end position="868"/>
    </location>
</feature>
<feature type="region of interest" description="Disordered" evidence="4">
    <location>
        <begin position="649"/>
        <end position="675"/>
    </location>
</feature>
<dbReference type="InParanoid" id="A0A7M7NLS1"/>
<reference evidence="9" key="1">
    <citation type="submission" date="2015-02" db="EMBL/GenBank/DDBJ databases">
        <title>Genome sequencing for Strongylocentrotus purpuratus.</title>
        <authorList>
            <person name="Murali S."/>
            <person name="Liu Y."/>
            <person name="Vee V."/>
            <person name="English A."/>
            <person name="Wang M."/>
            <person name="Skinner E."/>
            <person name="Han Y."/>
            <person name="Muzny D.M."/>
            <person name="Worley K.C."/>
            <person name="Gibbs R.A."/>
        </authorList>
    </citation>
    <scope>NUCLEOTIDE SEQUENCE</scope>
</reference>
<evidence type="ECO:0000256" key="4">
    <source>
        <dbReference type="SAM" id="MobiDB-lite"/>
    </source>
</evidence>
<dbReference type="Pfam" id="PF22770">
    <property type="entry name" value="POP1_C"/>
    <property type="match status" value="1"/>
</dbReference>
<feature type="compositionally biased region" description="Basic and acidic residues" evidence="4">
    <location>
        <begin position="82"/>
        <end position="100"/>
    </location>
</feature>
<dbReference type="GO" id="GO:0001682">
    <property type="term" value="P:tRNA 5'-leader removal"/>
    <property type="evidence" value="ECO:0007669"/>
    <property type="project" value="InterPro"/>
</dbReference>
<dbReference type="Pfam" id="PF08170">
    <property type="entry name" value="POPLD"/>
    <property type="match status" value="1"/>
</dbReference>
<evidence type="ECO:0000259" key="5">
    <source>
        <dbReference type="Pfam" id="PF06978"/>
    </source>
</evidence>
<feature type="domain" description="POP1 C-terminal" evidence="7">
    <location>
        <begin position="697"/>
        <end position="987"/>
    </location>
</feature>
<organism evidence="8 9">
    <name type="scientific">Strongylocentrotus purpuratus</name>
    <name type="common">Purple sea urchin</name>
    <dbReference type="NCBI Taxonomy" id="7668"/>
    <lineage>
        <taxon>Eukaryota</taxon>
        <taxon>Metazoa</taxon>
        <taxon>Echinodermata</taxon>
        <taxon>Eleutherozoa</taxon>
        <taxon>Echinozoa</taxon>
        <taxon>Echinoidea</taxon>
        <taxon>Euechinoidea</taxon>
        <taxon>Echinacea</taxon>
        <taxon>Camarodonta</taxon>
        <taxon>Echinidea</taxon>
        <taxon>Strongylocentrotidae</taxon>
        <taxon>Strongylocentrotus</taxon>
    </lineage>
</organism>
<dbReference type="KEGG" id="spu:100889120"/>
<dbReference type="AlphaFoldDB" id="A0A7M7NLS1"/>
<dbReference type="Proteomes" id="UP000007110">
    <property type="component" value="Unassembled WGS sequence"/>
</dbReference>
<comment type="subcellular location">
    <subcellularLocation>
        <location evidence="1">Nucleus</location>
    </subcellularLocation>
</comment>
<dbReference type="Gene3D" id="3.30.1360.120">
    <property type="entry name" value="Probable tRNA modification gtpase trme, domain 1"/>
    <property type="match status" value="1"/>
</dbReference>
<dbReference type="PANTHER" id="PTHR22731">
    <property type="entry name" value="RIBONUCLEASES P/MRP PROTEIN SUBUNIT POP1"/>
    <property type="match status" value="1"/>
</dbReference>
<feature type="compositionally biased region" description="Basic residues" evidence="4">
    <location>
        <begin position="749"/>
        <end position="765"/>
    </location>
</feature>
<accession>A0A7M7NLS1</accession>
<dbReference type="EnsemblMetazoa" id="XM_030982695">
    <property type="protein sequence ID" value="XP_030838555"/>
    <property type="gene ID" value="LOC100889120"/>
</dbReference>
<evidence type="ECO:0000256" key="2">
    <source>
        <dbReference type="ARBA" id="ARBA00022694"/>
    </source>
</evidence>
<dbReference type="PANTHER" id="PTHR22731:SF3">
    <property type="entry name" value="RIBONUCLEASES P_MRP PROTEIN SUBUNIT POP1"/>
    <property type="match status" value="1"/>
</dbReference>
<evidence type="ECO:0000256" key="1">
    <source>
        <dbReference type="ARBA" id="ARBA00004123"/>
    </source>
</evidence>
<evidence type="ECO:0000259" key="6">
    <source>
        <dbReference type="Pfam" id="PF08170"/>
    </source>
</evidence>
<dbReference type="GeneID" id="100889120"/>
<evidence type="ECO:0000259" key="7">
    <source>
        <dbReference type="Pfam" id="PF22770"/>
    </source>
</evidence>
<dbReference type="CTD" id="10940"/>
<dbReference type="RefSeq" id="XP_030838555.1">
    <property type="nucleotide sequence ID" value="XM_030982695.1"/>
</dbReference>
<dbReference type="FunFam" id="3.30.1360.120:FF:000062">
    <property type="entry name" value="Uncharacterized protein"/>
    <property type="match status" value="1"/>
</dbReference>
<feature type="region of interest" description="Disordered" evidence="4">
    <location>
        <begin position="749"/>
        <end position="782"/>
    </location>
</feature>
<dbReference type="InterPro" id="IPR039182">
    <property type="entry name" value="Pop1"/>
</dbReference>
<reference evidence="8" key="2">
    <citation type="submission" date="2021-01" db="UniProtKB">
        <authorList>
            <consortium name="EnsemblMetazoa"/>
        </authorList>
    </citation>
    <scope>IDENTIFICATION</scope>
</reference>
<dbReference type="OrthoDB" id="442863at2759"/>
<dbReference type="RefSeq" id="XP_030838554.1">
    <property type="nucleotide sequence ID" value="XM_030982694.1"/>
</dbReference>
<dbReference type="InterPro" id="IPR055079">
    <property type="entry name" value="POP1_C"/>
</dbReference>
<feature type="domain" description="POPLD" evidence="6">
    <location>
        <begin position="503"/>
        <end position="594"/>
    </location>
</feature>
<keyword evidence="9" id="KW-1185">Reference proteome</keyword>
<dbReference type="OMA" id="RPFKEGC"/>
<name>A0A7M7NLS1_STRPU</name>
<feature type="compositionally biased region" description="Basic residues" evidence="4">
    <location>
        <begin position="101"/>
        <end position="111"/>
    </location>
</feature>
<feature type="domain" description="Pop1 N-terminal" evidence="5">
    <location>
        <begin position="99"/>
        <end position="182"/>
    </location>
</feature>
<protein>
    <submittedName>
        <fullName evidence="8">Uncharacterized protein</fullName>
    </submittedName>
</protein>
<dbReference type="EnsemblMetazoa" id="XM_030982694">
    <property type="protein sequence ID" value="XP_030838554"/>
    <property type="gene ID" value="LOC100889120"/>
</dbReference>
<dbReference type="SUPFAM" id="SSF103025">
    <property type="entry name" value="Folate-binding domain"/>
    <property type="match status" value="2"/>
</dbReference>
<sequence>MASISQTSTNQSGPQMDMNPRAINVGAFAVARADEINTMMRSISTMGSVQRTFQKLPRHIQRRAMSHNIKRMPRRLRDIARIEVEKNPQKKPKSDADGAAKKSRRHRRRPGNLREEYAKRQMRNRWLETHIWHAKRFKMVERWGWKIPLHPSDKSARAAYRATARHCVMSDISYHQVIEVQGSEVNILSAMKHLTSPQVGLTMASRAYLHGTRHGEVLLYQKDTYPHGAIGPVDYLWHCELHASPPAGAAERQELKREDGVNGDDEKVTTDRRLWMWVHPSCWREVLEELKGVCSDYNVSITPLEDELLRFRLQGPLAHPILLDALQVAMVTPHDKQDGGSEMSYWWEQYYEDATHLQTYKQQMETWAGFRELQTASEVPTNAVVSLVVRDSRVLLPKKRTKVMVDSDNLADEPSNQRAHKLPAETSNSPLWSPVVRTSVAAEQCPNHELNLLRSKLLVPGTDLNLGRSEARIPVLLLHRSGIRTSVGNEGNESTGMLGYSGGWDVVLPRKWGMPFWIGLVYRGARACGLREAGKVALHRSMPRFPYDYPDSDAGCDISKSIADDLEQTFLRKPPAKRSNHAKLGIAAPFCPPWSQLIIEWGLKETGDQISESGVDTCVSSMPEDWYVLRNKEKLGLFRTVMQGWSKKVGGGGGRKQGKWNTKSVKGSSRTEGKECPGHLSLEPLTQVLVPSEKRTIVWVGLRMVTRGFPSQFAIICLPSAADLAELGRNPNYGGPEEPVHKEFRLKKKRKLEKGQKGSKAKKAKVAQESRPEPPSTPGDFGFVIESKDEFGGREVGTTSELVSSESKVENSGLISAVALSNKSDTVSVAADTTLKLIGLKDSKQATPTTGVDTSKTMTPSEHSSPPASTHAEATVNAATNTTVQSEVVAFEASSATTNVEHSATAVSKSPATCLLPAHPELLKSCTRSVIGFVTNGAQSFSCGKGMGVGFCATLGLLNLLRNSPRGRKLVVLVRDVQSLQYRFAYIYVPSS</sequence>
<evidence type="ECO:0000313" key="8">
    <source>
        <dbReference type="EnsemblMetazoa" id="XP_030838555"/>
    </source>
</evidence>
<dbReference type="InterPro" id="IPR012590">
    <property type="entry name" value="POPLD_dom"/>
</dbReference>
<dbReference type="Pfam" id="PF06978">
    <property type="entry name" value="POP1_N"/>
    <property type="match status" value="1"/>
</dbReference>